<dbReference type="Pfam" id="PF10551">
    <property type="entry name" value="MULE"/>
    <property type="match status" value="1"/>
</dbReference>
<dbReference type="GeneID" id="113716112"/>
<proteinExistence type="predicted"/>
<reference evidence="4" key="1">
    <citation type="submission" date="2025-08" db="UniProtKB">
        <authorList>
            <consortium name="RefSeq"/>
        </authorList>
    </citation>
    <scope>IDENTIFICATION</scope>
    <source>
        <tissue evidence="4">Leaves</tissue>
    </source>
</reference>
<keyword evidence="1" id="KW-0862">Zinc</keyword>
<protein>
    <recommendedName>
        <fullName evidence="2">CCHC-type domain-containing protein</fullName>
    </recommendedName>
</protein>
<dbReference type="PANTHER" id="PTHR31973:SF195">
    <property type="entry name" value="MUDR FAMILY TRANSPOSASE"/>
    <property type="match status" value="1"/>
</dbReference>
<evidence type="ECO:0000313" key="3">
    <source>
        <dbReference type="Proteomes" id="UP001652660"/>
    </source>
</evidence>
<evidence type="ECO:0000256" key="1">
    <source>
        <dbReference type="PROSITE-ProRule" id="PRU00047"/>
    </source>
</evidence>
<dbReference type="InterPro" id="IPR018289">
    <property type="entry name" value="MULE_transposase_dom"/>
</dbReference>
<keyword evidence="1" id="KW-0863">Zinc-finger</keyword>
<keyword evidence="3" id="KW-1185">Reference proteome</keyword>
<dbReference type="InterPro" id="IPR001878">
    <property type="entry name" value="Znf_CCHC"/>
</dbReference>
<name>A0ABM4W8W8_COFAR</name>
<organism evidence="3 4">
    <name type="scientific">Coffea arabica</name>
    <name type="common">Arabian coffee</name>
    <dbReference type="NCBI Taxonomy" id="13443"/>
    <lineage>
        <taxon>Eukaryota</taxon>
        <taxon>Viridiplantae</taxon>
        <taxon>Streptophyta</taxon>
        <taxon>Embryophyta</taxon>
        <taxon>Tracheophyta</taxon>
        <taxon>Spermatophyta</taxon>
        <taxon>Magnoliopsida</taxon>
        <taxon>eudicotyledons</taxon>
        <taxon>Gunneridae</taxon>
        <taxon>Pentapetalae</taxon>
        <taxon>asterids</taxon>
        <taxon>lamiids</taxon>
        <taxon>Gentianales</taxon>
        <taxon>Rubiaceae</taxon>
        <taxon>Ixoroideae</taxon>
        <taxon>Gardenieae complex</taxon>
        <taxon>Bertiereae - Coffeeae clade</taxon>
        <taxon>Coffeeae</taxon>
        <taxon>Coffea</taxon>
    </lineage>
</organism>
<dbReference type="RefSeq" id="XP_071928235.1">
    <property type="nucleotide sequence ID" value="XM_072072134.1"/>
</dbReference>
<evidence type="ECO:0000259" key="2">
    <source>
        <dbReference type="PROSITE" id="PS50158"/>
    </source>
</evidence>
<sequence>MWMIVTLADAHTCVRVCYSNDHRGLSSDIIAEHIIPHIMNSSVYKIKEIQASVKQEFHCDVSYKKACHPSFPLSKPVICVDGTFLKGPYRGKLLVAIGFDAENSMFPLAYALVDEENNRSWSWFMRLLHIHVCGDVQNICIISDRHHGIINAMRTLEEWQEPLRVHRFCLIHIRSNFTQKFKNERLKSLIYAAGVANQPRKYEDIMNLIYSLNTEAYTWLTGGSVRPEQWALCKDGGYRWGHISTNMAECFNNLLRDARLLPITACIRFTFNQTVDLFVKNHKVAWNLVYALPKKCWKQYVKNEKKGRAHAVQVFDHQRGIYCITTAYRQSRQGGNAQTVDIGSHTCTCGKWRELCFPYSHAMAACYRCGISPMTFVAHEHTFPAYQATFSGSFQPLRDPKYWTLAKLKLNVNGDRLKQKMSGPLRTARIRNQMDRRCPDAPRRCSNCLQSGHTAPNCPYTGYFHK</sequence>
<accession>A0ABM4W8W8</accession>
<dbReference type="Proteomes" id="UP001652660">
    <property type="component" value="Chromosome 11e"/>
</dbReference>
<evidence type="ECO:0000313" key="4">
    <source>
        <dbReference type="RefSeq" id="XP_071928235.1"/>
    </source>
</evidence>
<feature type="domain" description="CCHC-type" evidence="2">
    <location>
        <begin position="443"/>
        <end position="459"/>
    </location>
</feature>
<dbReference type="PROSITE" id="PS50158">
    <property type="entry name" value="ZF_CCHC"/>
    <property type="match status" value="1"/>
</dbReference>
<gene>
    <name evidence="4" type="primary">LOC113716112</name>
</gene>
<dbReference type="InterPro" id="IPR006564">
    <property type="entry name" value="Znf_PMZ"/>
</dbReference>
<dbReference type="SMART" id="SM00575">
    <property type="entry name" value="ZnF_PMZ"/>
    <property type="match status" value="1"/>
</dbReference>
<dbReference type="PANTHER" id="PTHR31973">
    <property type="entry name" value="POLYPROTEIN, PUTATIVE-RELATED"/>
    <property type="match status" value="1"/>
</dbReference>
<keyword evidence="1" id="KW-0479">Metal-binding</keyword>